<dbReference type="WBParaSite" id="jg20553">
    <property type="protein sequence ID" value="jg20553"/>
    <property type="gene ID" value="jg20553"/>
</dbReference>
<accession>A0A915DKP6</accession>
<organism evidence="5 6">
    <name type="scientific">Ditylenchus dipsaci</name>
    <dbReference type="NCBI Taxonomy" id="166011"/>
    <lineage>
        <taxon>Eukaryota</taxon>
        <taxon>Metazoa</taxon>
        <taxon>Ecdysozoa</taxon>
        <taxon>Nematoda</taxon>
        <taxon>Chromadorea</taxon>
        <taxon>Rhabditida</taxon>
        <taxon>Tylenchina</taxon>
        <taxon>Tylenchomorpha</taxon>
        <taxon>Sphaerularioidea</taxon>
        <taxon>Anguinidae</taxon>
        <taxon>Anguininae</taxon>
        <taxon>Ditylenchus</taxon>
    </lineage>
</organism>
<dbReference type="Proteomes" id="UP000887574">
    <property type="component" value="Unplaced"/>
</dbReference>
<sequence length="217" mass="25016">MVDQSAHQYFNGGPWQEWQNLPTSYGPTPRRISSYPMHPAIHPYQVHQYQFPVRANYPHQQNMIVYPCSPVQLYPWPSFHQMGQFSPSQMFSQPSASAKSSQESEEQEEGIRPELLEKEQILAEHRLLDTSKRKFEAPVTLGYVTPWNNHGYDVAKWAAKKFTHISPVWFQIKSAVVDSQTSCSIGGTHDIDRGWMDDIRKNNTNAQIVPRFLLKDG</sequence>
<evidence type="ECO:0000313" key="6">
    <source>
        <dbReference type="WBParaSite" id="jg20553"/>
    </source>
</evidence>
<evidence type="ECO:0000256" key="1">
    <source>
        <dbReference type="ARBA" id="ARBA00009336"/>
    </source>
</evidence>
<keyword evidence="5" id="KW-1185">Reference proteome</keyword>
<comment type="similarity">
    <text evidence="1">Belongs to the glycosyl hydrolase 18 family.</text>
</comment>
<dbReference type="PANTHER" id="PTHR46066">
    <property type="entry name" value="CHITINASE DOMAIN-CONTAINING PROTEIN 1 FAMILY MEMBER"/>
    <property type="match status" value="1"/>
</dbReference>
<dbReference type="PANTHER" id="PTHR46066:SF2">
    <property type="entry name" value="CHITINASE DOMAIN-CONTAINING PROTEIN 1"/>
    <property type="match status" value="1"/>
</dbReference>
<evidence type="ECO:0000256" key="3">
    <source>
        <dbReference type="SAM" id="MobiDB-lite"/>
    </source>
</evidence>
<reference evidence="6" key="1">
    <citation type="submission" date="2022-11" db="UniProtKB">
        <authorList>
            <consortium name="WormBaseParasite"/>
        </authorList>
    </citation>
    <scope>IDENTIFICATION</scope>
</reference>
<dbReference type="GO" id="GO:0005975">
    <property type="term" value="P:carbohydrate metabolic process"/>
    <property type="evidence" value="ECO:0007669"/>
    <property type="project" value="InterPro"/>
</dbReference>
<evidence type="ECO:0000259" key="4">
    <source>
        <dbReference type="PROSITE" id="PS51910"/>
    </source>
</evidence>
<proteinExistence type="inferred from homology"/>
<name>A0A915DKP6_9BILA</name>
<dbReference type="SUPFAM" id="SSF51445">
    <property type="entry name" value="(Trans)glycosidases"/>
    <property type="match status" value="1"/>
</dbReference>
<dbReference type="InterPro" id="IPR017853">
    <property type="entry name" value="GH"/>
</dbReference>
<dbReference type="GO" id="GO:0012505">
    <property type="term" value="C:endomembrane system"/>
    <property type="evidence" value="ECO:0007669"/>
    <property type="project" value="TreeGrafter"/>
</dbReference>
<protein>
    <recommendedName>
        <fullName evidence="2">Chitinase domain-containing protein 1</fullName>
    </recommendedName>
</protein>
<evidence type="ECO:0000256" key="2">
    <source>
        <dbReference type="ARBA" id="ARBA00040976"/>
    </source>
</evidence>
<dbReference type="PROSITE" id="PS51910">
    <property type="entry name" value="GH18_2"/>
    <property type="match status" value="1"/>
</dbReference>
<dbReference type="Gene3D" id="3.20.20.80">
    <property type="entry name" value="Glycosidases"/>
    <property type="match status" value="1"/>
</dbReference>
<feature type="region of interest" description="Disordered" evidence="3">
    <location>
        <begin position="88"/>
        <end position="116"/>
    </location>
</feature>
<dbReference type="AlphaFoldDB" id="A0A915DKP6"/>
<evidence type="ECO:0000313" key="5">
    <source>
        <dbReference type="Proteomes" id="UP000887574"/>
    </source>
</evidence>
<dbReference type="InterPro" id="IPR001223">
    <property type="entry name" value="Glyco_hydro18_cat"/>
</dbReference>
<feature type="compositionally biased region" description="Low complexity" evidence="3">
    <location>
        <begin position="88"/>
        <end position="101"/>
    </location>
</feature>
<dbReference type="GO" id="GO:0070492">
    <property type="term" value="F:oligosaccharide binding"/>
    <property type="evidence" value="ECO:0007669"/>
    <property type="project" value="TreeGrafter"/>
</dbReference>
<feature type="domain" description="GH18" evidence="4">
    <location>
        <begin position="138"/>
        <end position="217"/>
    </location>
</feature>